<evidence type="ECO:0000256" key="1">
    <source>
        <dbReference type="SAM" id="SignalP"/>
    </source>
</evidence>
<proteinExistence type="predicted"/>
<gene>
    <name evidence="3" type="ORF">HELGO_WM30080</name>
</gene>
<accession>A0A6S6SAP2</accession>
<dbReference type="InterPro" id="IPR003646">
    <property type="entry name" value="SH3-like_bac-type"/>
</dbReference>
<feature type="signal peptide" evidence="1">
    <location>
        <begin position="1"/>
        <end position="18"/>
    </location>
</feature>
<sequence>MRILLLLLLVALTNIVFAQDEDTKVNSIRGNEKYHQFELGDERYLLADHVNVRATPSSKGTVVTNLPIGTALKIIEVSDKKLRLNGFETNWYKISFKAKDNVTTGYVWGGLIAEGMIQSANSSRLLFLYGIASLSEEGDSDKGLIQIRACKNKSELSRVDLKTVGDYLHISHSFANYGNRGLAEIEDIIEFVEMEEMCGGVRAYNIVFWDGKDLVYVKTKRPFGDSPFYASDDLVFPDDKGGEKGKIIGDEQIGWYDEDKEANVLASHKRIEYVWTGKTLKQTKVLIDKEYDVEYDLKE</sequence>
<dbReference type="AlphaFoldDB" id="A0A6S6SAP2"/>
<keyword evidence="1" id="KW-0732">Signal</keyword>
<dbReference type="EMBL" id="CACVAQ010000051">
    <property type="protein sequence ID" value="CAA6800199.1"/>
    <property type="molecule type" value="Genomic_DNA"/>
</dbReference>
<organism evidence="3">
    <name type="scientific">uncultured Aureispira sp</name>
    <dbReference type="NCBI Taxonomy" id="1331704"/>
    <lineage>
        <taxon>Bacteria</taxon>
        <taxon>Pseudomonadati</taxon>
        <taxon>Bacteroidota</taxon>
        <taxon>Saprospiria</taxon>
        <taxon>Saprospirales</taxon>
        <taxon>Saprospiraceae</taxon>
        <taxon>Aureispira</taxon>
        <taxon>environmental samples</taxon>
    </lineage>
</organism>
<name>A0A6S6SAP2_9BACT</name>
<reference evidence="3" key="1">
    <citation type="submission" date="2020-01" db="EMBL/GenBank/DDBJ databases">
        <authorList>
            <person name="Meier V. D."/>
            <person name="Meier V D."/>
        </authorList>
    </citation>
    <scope>NUCLEOTIDE SEQUENCE</scope>
    <source>
        <strain evidence="3">HLG_WM_MAG_10</strain>
    </source>
</reference>
<feature type="domain" description="SH3b" evidence="2">
    <location>
        <begin position="49"/>
        <end position="112"/>
    </location>
</feature>
<dbReference type="Pfam" id="PF08239">
    <property type="entry name" value="SH3_3"/>
    <property type="match status" value="1"/>
</dbReference>
<dbReference type="Gene3D" id="2.30.30.40">
    <property type="entry name" value="SH3 Domains"/>
    <property type="match status" value="1"/>
</dbReference>
<evidence type="ECO:0000259" key="2">
    <source>
        <dbReference type="Pfam" id="PF08239"/>
    </source>
</evidence>
<evidence type="ECO:0000313" key="3">
    <source>
        <dbReference type="EMBL" id="CAA6800199.1"/>
    </source>
</evidence>
<feature type="chain" id="PRO_5028267266" description="SH3b domain-containing protein" evidence="1">
    <location>
        <begin position="19"/>
        <end position="299"/>
    </location>
</feature>
<protein>
    <recommendedName>
        <fullName evidence="2">SH3b domain-containing protein</fullName>
    </recommendedName>
</protein>